<dbReference type="GO" id="GO:0046872">
    <property type="term" value="F:metal ion binding"/>
    <property type="evidence" value="ECO:0007669"/>
    <property type="project" value="UniProtKB-KW"/>
</dbReference>
<proteinExistence type="inferred from homology"/>
<feature type="binding site" evidence="3">
    <location>
        <position position="14"/>
    </location>
    <ligand>
        <name>Zn(2+)</name>
        <dbReference type="ChEBI" id="CHEBI:29105"/>
        <note>catalytic</note>
    </ligand>
</feature>
<dbReference type="Proteomes" id="UP001168877">
    <property type="component" value="Unassembled WGS sequence"/>
</dbReference>
<dbReference type="PANTHER" id="PTHR11359">
    <property type="entry name" value="AMP DEAMINASE"/>
    <property type="match status" value="1"/>
</dbReference>
<dbReference type="SUPFAM" id="SSF51556">
    <property type="entry name" value="Metallo-dependent hydrolases"/>
    <property type="match status" value="1"/>
</dbReference>
<protein>
    <submittedName>
        <fullName evidence="4">Uncharacterized protein</fullName>
    </submittedName>
</protein>
<reference evidence="4" key="2">
    <citation type="submission" date="2023-06" db="EMBL/GenBank/DDBJ databases">
        <authorList>
            <person name="Swenson N.G."/>
            <person name="Wegrzyn J.L."/>
            <person name="Mcevoy S.L."/>
        </authorList>
    </citation>
    <scope>NUCLEOTIDE SEQUENCE</scope>
    <source>
        <strain evidence="4">NS2018</strain>
        <tissue evidence="4">Leaf</tissue>
    </source>
</reference>
<reference evidence="4" key="1">
    <citation type="journal article" date="2022" name="Plant J.">
        <title>Strategies of tolerance reflected in two North American maple genomes.</title>
        <authorList>
            <person name="McEvoy S.L."/>
            <person name="Sezen U.U."/>
            <person name="Trouern-Trend A."/>
            <person name="McMahon S.M."/>
            <person name="Schaberg P.G."/>
            <person name="Yang J."/>
            <person name="Wegrzyn J.L."/>
            <person name="Swenson N.G."/>
        </authorList>
    </citation>
    <scope>NUCLEOTIDE SEQUENCE</scope>
    <source>
        <strain evidence="4">NS2018</strain>
    </source>
</reference>
<sequence length="71" mass="8051">MFFQRGLNVSLSSDDDLQIQLTEEALVQEYSVATQLTNTTPPSIPLPFSLSLRVTALVFHAHHQIGRERER</sequence>
<keyword evidence="3" id="KW-0862">Zinc</keyword>
<gene>
    <name evidence="4" type="ORF">LWI29_013175</name>
</gene>
<accession>A0AA39VSV5</accession>
<dbReference type="GO" id="GO:0046033">
    <property type="term" value="P:AMP metabolic process"/>
    <property type="evidence" value="ECO:0007669"/>
    <property type="project" value="TreeGrafter"/>
</dbReference>
<organism evidence="4 5">
    <name type="scientific">Acer saccharum</name>
    <name type="common">Sugar maple</name>
    <dbReference type="NCBI Taxonomy" id="4024"/>
    <lineage>
        <taxon>Eukaryota</taxon>
        <taxon>Viridiplantae</taxon>
        <taxon>Streptophyta</taxon>
        <taxon>Embryophyta</taxon>
        <taxon>Tracheophyta</taxon>
        <taxon>Spermatophyta</taxon>
        <taxon>Magnoliopsida</taxon>
        <taxon>eudicotyledons</taxon>
        <taxon>Gunneridae</taxon>
        <taxon>Pentapetalae</taxon>
        <taxon>rosids</taxon>
        <taxon>malvids</taxon>
        <taxon>Sapindales</taxon>
        <taxon>Sapindaceae</taxon>
        <taxon>Hippocastanoideae</taxon>
        <taxon>Acereae</taxon>
        <taxon>Acer</taxon>
    </lineage>
</organism>
<dbReference type="Pfam" id="PF19326">
    <property type="entry name" value="AMP_deaminase"/>
    <property type="match status" value="1"/>
</dbReference>
<comment type="similarity">
    <text evidence="1">Belongs to the metallo-dependent hydrolases superfamily. Adenosine and AMP deaminases family.</text>
</comment>
<dbReference type="InterPro" id="IPR032466">
    <property type="entry name" value="Metal_Hydrolase"/>
</dbReference>
<evidence type="ECO:0000313" key="5">
    <source>
        <dbReference type="Proteomes" id="UP001168877"/>
    </source>
</evidence>
<feature type="binding site" evidence="2">
    <location>
        <begin position="15"/>
        <end position="18"/>
    </location>
    <ligand>
        <name>substrate</name>
    </ligand>
</feature>
<keyword evidence="5" id="KW-1185">Reference proteome</keyword>
<keyword evidence="3" id="KW-0479">Metal-binding</keyword>
<comment type="cofactor">
    <cofactor evidence="3">
        <name>Zn(2+)</name>
        <dbReference type="ChEBI" id="CHEBI:29105"/>
    </cofactor>
    <text evidence="3">Binds 1 zinc ion per subunit.</text>
</comment>
<dbReference type="InterPro" id="IPR006329">
    <property type="entry name" value="AMPD"/>
</dbReference>
<dbReference type="PANTHER" id="PTHR11359:SF14">
    <property type="entry name" value="AMP DEAMINASE"/>
    <property type="match status" value="1"/>
</dbReference>
<dbReference type="GO" id="GO:0003876">
    <property type="term" value="F:AMP deaminase activity"/>
    <property type="evidence" value="ECO:0007669"/>
    <property type="project" value="InterPro"/>
</dbReference>
<dbReference type="EMBL" id="JAUESC010000381">
    <property type="protein sequence ID" value="KAK0589361.1"/>
    <property type="molecule type" value="Genomic_DNA"/>
</dbReference>
<dbReference type="GO" id="GO:0032264">
    <property type="term" value="P:IMP salvage"/>
    <property type="evidence" value="ECO:0007669"/>
    <property type="project" value="InterPro"/>
</dbReference>
<dbReference type="GO" id="GO:0005829">
    <property type="term" value="C:cytosol"/>
    <property type="evidence" value="ECO:0007669"/>
    <property type="project" value="TreeGrafter"/>
</dbReference>
<comment type="caution">
    <text evidence="4">The sequence shown here is derived from an EMBL/GenBank/DDBJ whole genome shotgun (WGS) entry which is preliminary data.</text>
</comment>
<evidence type="ECO:0000256" key="3">
    <source>
        <dbReference type="PIRSR" id="PIRSR606329-3"/>
    </source>
</evidence>
<dbReference type="AlphaFoldDB" id="A0AA39VSV5"/>
<evidence type="ECO:0000256" key="1">
    <source>
        <dbReference type="ARBA" id="ARBA00006676"/>
    </source>
</evidence>
<dbReference type="Gene3D" id="3.20.20.140">
    <property type="entry name" value="Metal-dependent hydrolases"/>
    <property type="match status" value="1"/>
</dbReference>
<name>A0AA39VSV5_ACESA</name>
<evidence type="ECO:0000313" key="4">
    <source>
        <dbReference type="EMBL" id="KAK0589361.1"/>
    </source>
</evidence>
<evidence type="ECO:0000256" key="2">
    <source>
        <dbReference type="PIRSR" id="PIRSR606329-2"/>
    </source>
</evidence>